<feature type="signal peptide" evidence="2">
    <location>
        <begin position="1"/>
        <end position="25"/>
    </location>
</feature>
<gene>
    <name evidence="3" type="ORF">AUC71_07035</name>
</gene>
<dbReference type="AlphaFoldDB" id="A0A1E3WDK5"/>
<organism evidence="3 4">
    <name type="scientific">Methyloceanibacter marginalis</name>
    <dbReference type="NCBI Taxonomy" id="1774971"/>
    <lineage>
        <taxon>Bacteria</taxon>
        <taxon>Pseudomonadati</taxon>
        <taxon>Pseudomonadota</taxon>
        <taxon>Alphaproteobacteria</taxon>
        <taxon>Hyphomicrobiales</taxon>
        <taxon>Hyphomicrobiaceae</taxon>
        <taxon>Methyloceanibacter</taxon>
    </lineage>
</organism>
<comment type="caution">
    <text evidence="3">The sequence shown here is derived from an EMBL/GenBank/DDBJ whole genome shotgun (WGS) entry which is preliminary data.</text>
</comment>
<feature type="chain" id="PRO_5009139369" evidence="2">
    <location>
        <begin position="26"/>
        <end position="105"/>
    </location>
</feature>
<evidence type="ECO:0000313" key="3">
    <source>
        <dbReference type="EMBL" id="ODS03905.1"/>
    </source>
</evidence>
<keyword evidence="4" id="KW-1185">Reference proteome</keyword>
<evidence type="ECO:0000313" key="4">
    <source>
        <dbReference type="Proteomes" id="UP000095042"/>
    </source>
</evidence>
<reference evidence="3 4" key="1">
    <citation type="journal article" date="2016" name="Environ. Microbiol.">
        <title>New Methyloceanibacter diversity from North Sea sediments includes methanotroph containing solely the soluble methane monooxygenase.</title>
        <authorList>
            <person name="Vekeman B."/>
            <person name="Kerckhof F.M."/>
            <person name="Cremers G."/>
            <person name="de Vos P."/>
            <person name="Vandamme P."/>
            <person name="Boon N."/>
            <person name="Op den Camp H.J."/>
            <person name="Heylen K."/>
        </authorList>
    </citation>
    <scope>NUCLEOTIDE SEQUENCE [LARGE SCALE GENOMIC DNA]</scope>
    <source>
        <strain evidence="3 4">R-67177</strain>
    </source>
</reference>
<proteinExistence type="predicted"/>
<name>A0A1E3WDK5_9HYPH</name>
<feature type="compositionally biased region" description="Acidic residues" evidence="1">
    <location>
        <begin position="29"/>
        <end position="44"/>
    </location>
</feature>
<accession>A0A1E3WDK5</accession>
<dbReference type="OrthoDB" id="8448793at2"/>
<protein>
    <submittedName>
        <fullName evidence="3">Uncharacterized protein</fullName>
    </submittedName>
</protein>
<evidence type="ECO:0000256" key="2">
    <source>
        <dbReference type="SAM" id="SignalP"/>
    </source>
</evidence>
<evidence type="ECO:0000256" key="1">
    <source>
        <dbReference type="SAM" id="MobiDB-lite"/>
    </source>
</evidence>
<dbReference type="EMBL" id="LPWD01000033">
    <property type="protein sequence ID" value="ODS03905.1"/>
    <property type="molecule type" value="Genomic_DNA"/>
</dbReference>
<sequence>MYHTILTSLAVACLAGLLVTGPARAEPEAPVDEEAVAEDEDPDESLAKSLLGKSYSGELEIEGWTNFGGGLVSPPVYVNQYQREDGTSLVVTSKVSNKDYVVTDA</sequence>
<dbReference type="RefSeq" id="WP_069622888.1">
    <property type="nucleotide sequence ID" value="NZ_LPWD01000033.1"/>
</dbReference>
<feature type="region of interest" description="Disordered" evidence="1">
    <location>
        <begin position="25"/>
        <end position="44"/>
    </location>
</feature>
<dbReference type="Proteomes" id="UP000095042">
    <property type="component" value="Unassembled WGS sequence"/>
</dbReference>
<keyword evidence="2" id="KW-0732">Signal</keyword>